<evidence type="ECO:0000313" key="2">
    <source>
        <dbReference type="Proteomes" id="UP001163603"/>
    </source>
</evidence>
<proteinExistence type="predicted"/>
<sequence>MISEGVAADVEKIESMLQWPKSNSLESIKGFLGLTGYYQMFTKDYGKVRQPLTSLLKKDNFK</sequence>
<accession>A0ACC0YWZ9</accession>
<keyword evidence="2" id="KW-1185">Reference proteome</keyword>
<protein>
    <submittedName>
        <fullName evidence="1">Uncharacterized protein</fullName>
    </submittedName>
</protein>
<dbReference type="EMBL" id="CM047739">
    <property type="protein sequence ID" value="KAJ0042357.1"/>
    <property type="molecule type" value="Genomic_DNA"/>
</dbReference>
<name>A0ACC0YWZ9_9ROSI</name>
<evidence type="ECO:0000313" key="1">
    <source>
        <dbReference type="EMBL" id="KAJ0042357.1"/>
    </source>
</evidence>
<comment type="caution">
    <text evidence="1">The sequence shown here is derived from an EMBL/GenBank/DDBJ whole genome shotgun (WGS) entry which is preliminary data.</text>
</comment>
<dbReference type="Proteomes" id="UP001163603">
    <property type="component" value="Chromosome 4"/>
</dbReference>
<organism evidence="1 2">
    <name type="scientific">Pistacia integerrima</name>
    <dbReference type="NCBI Taxonomy" id="434235"/>
    <lineage>
        <taxon>Eukaryota</taxon>
        <taxon>Viridiplantae</taxon>
        <taxon>Streptophyta</taxon>
        <taxon>Embryophyta</taxon>
        <taxon>Tracheophyta</taxon>
        <taxon>Spermatophyta</taxon>
        <taxon>Magnoliopsida</taxon>
        <taxon>eudicotyledons</taxon>
        <taxon>Gunneridae</taxon>
        <taxon>Pentapetalae</taxon>
        <taxon>rosids</taxon>
        <taxon>malvids</taxon>
        <taxon>Sapindales</taxon>
        <taxon>Anacardiaceae</taxon>
        <taxon>Pistacia</taxon>
    </lineage>
</organism>
<gene>
    <name evidence="1" type="ORF">Pint_17844</name>
</gene>
<reference evidence="2" key="1">
    <citation type="journal article" date="2023" name="G3 (Bethesda)">
        <title>Genome assembly and association tests identify interacting loci associated with vigor, precocity, and sex in interspecific pistachio rootstocks.</title>
        <authorList>
            <person name="Palmer W."/>
            <person name="Jacygrad E."/>
            <person name="Sagayaradj S."/>
            <person name="Cavanaugh K."/>
            <person name="Han R."/>
            <person name="Bertier L."/>
            <person name="Beede B."/>
            <person name="Kafkas S."/>
            <person name="Golino D."/>
            <person name="Preece J."/>
            <person name="Michelmore R."/>
        </authorList>
    </citation>
    <scope>NUCLEOTIDE SEQUENCE [LARGE SCALE GENOMIC DNA]</scope>
</reference>